<dbReference type="InterPro" id="IPR041657">
    <property type="entry name" value="HTH_17"/>
</dbReference>
<evidence type="ECO:0000313" key="3">
    <source>
        <dbReference type="Proteomes" id="UP000322791"/>
    </source>
</evidence>
<dbReference type="Pfam" id="PF12728">
    <property type="entry name" value="HTH_17"/>
    <property type="match status" value="1"/>
</dbReference>
<accession>A0A5D6V455</accession>
<dbReference type="EMBL" id="VTHL01000007">
    <property type="protein sequence ID" value="TYZ10593.1"/>
    <property type="molecule type" value="Genomic_DNA"/>
</dbReference>
<keyword evidence="3" id="KW-1185">Reference proteome</keyword>
<comment type="caution">
    <text evidence="2">The sequence shown here is derived from an EMBL/GenBank/DDBJ whole genome shotgun (WGS) entry which is preliminary data.</text>
</comment>
<dbReference type="RefSeq" id="WP_149070667.1">
    <property type="nucleotide sequence ID" value="NZ_VTHL01000007.1"/>
</dbReference>
<dbReference type="AlphaFoldDB" id="A0A5D6V455"/>
<evidence type="ECO:0000313" key="2">
    <source>
        <dbReference type="EMBL" id="TYZ10593.1"/>
    </source>
</evidence>
<sequence length="103" mass="11257">MATVITSGIDYARFFDDLRAVIRQEVSHALANSDNPTVAEVGGLELAQQVTGLSKNTLYALVSKRGIPHSKRGNKLYFNRAELLAWVAEGDREVAQGEGVRRA</sequence>
<feature type="domain" description="Helix-turn-helix" evidence="1">
    <location>
        <begin position="47"/>
        <end position="89"/>
    </location>
</feature>
<gene>
    <name evidence="2" type="ORF">FY528_09020</name>
</gene>
<name>A0A5D6V455_9BACT</name>
<protein>
    <submittedName>
        <fullName evidence="2">Helix-turn-helix domain-containing protein</fullName>
    </submittedName>
</protein>
<dbReference type="Proteomes" id="UP000322791">
    <property type="component" value="Unassembled WGS sequence"/>
</dbReference>
<evidence type="ECO:0000259" key="1">
    <source>
        <dbReference type="Pfam" id="PF12728"/>
    </source>
</evidence>
<organism evidence="2 3">
    <name type="scientific">Hymenobacter lutimineralis</name>
    <dbReference type="NCBI Taxonomy" id="2606448"/>
    <lineage>
        <taxon>Bacteria</taxon>
        <taxon>Pseudomonadati</taxon>
        <taxon>Bacteroidota</taxon>
        <taxon>Cytophagia</taxon>
        <taxon>Cytophagales</taxon>
        <taxon>Hymenobacteraceae</taxon>
        <taxon>Hymenobacter</taxon>
    </lineage>
</organism>
<proteinExistence type="predicted"/>
<reference evidence="2 3" key="1">
    <citation type="submission" date="2019-08" db="EMBL/GenBank/DDBJ databases">
        <authorList>
            <person name="Seo M.-J."/>
        </authorList>
    </citation>
    <scope>NUCLEOTIDE SEQUENCE [LARGE SCALE GENOMIC DNA]</scope>
    <source>
        <strain evidence="2 3">KIGAM108</strain>
    </source>
</reference>